<organism evidence="2 3">
    <name type="scientific">Bugula neritina</name>
    <name type="common">Brown bryozoan</name>
    <name type="synonym">Sertularia neritina</name>
    <dbReference type="NCBI Taxonomy" id="10212"/>
    <lineage>
        <taxon>Eukaryota</taxon>
        <taxon>Metazoa</taxon>
        <taxon>Spiralia</taxon>
        <taxon>Lophotrochozoa</taxon>
        <taxon>Bryozoa</taxon>
        <taxon>Gymnolaemata</taxon>
        <taxon>Cheilostomatida</taxon>
        <taxon>Flustrina</taxon>
        <taxon>Buguloidea</taxon>
        <taxon>Bugulidae</taxon>
        <taxon>Bugula</taxon>
    </lineage>
</organism>
<comment type="caution">
    <text evidence="2">The sequence shown here is derived from an EMBL/GenBank/DDBJ whole genome shotgun (WGS) entry which is preliminary data.</text>
</comment>
<evidence type="ECO:0000313" key="3">
    <source>
        <dbReference type="Proteomes" id="UP000593567"/>
    </source>
</evidence>
<gene>
    <name evidence="2" type="ORF">EB796_011192</name>
</gene>
<dbReference type="PANTHER" id="PTHR47331">
    <property type="entry name" value="PHD-TYPE DOMAIN-CONTAINING PROTEIN"/>
    <property type="match status" value="1"/>
</dbReference>
<dbReference type="InterPro" id="IPR001584">
    <property type="entry name" value="Integrase_cat-core"/>
</dbReference>
<accession>A0A7J7JVU0</accession>
<dbReference type="Proteomes" id="UP000593567">
    <property type="component" value="Unassembled WGS sequence"/>
</dbReference>
<dbReference type="OrthoDB" id="8046937at2759"/>
<evidence type="ECO:0000259" key="1">
    <source>
        <dbReference type="PROSITE" id="PS50994"/>
    </source>
</evidence>
<proteinExistence type="predicted"/>
<dbReference type="GO" id="GO:0003676">
    <property type="term" value="F:nucleic acid binding"/>
    <property type="evidence" value="ECO:0007669"/>
    <property type="project" value="InterPro"/>
</dbReference>
<evidence type="ECO:0000313" key="2">
    <source>
        <dbReference type="EMBL" id="KAF6030502.1"/>
    </source>
</evidence>
<feature type="domain" description="Integrase catalytic" evidence="1">
    <location>
        <begin position="1"/>
        <end position="102"/>
    </location>
</feature>
<sequence length="232" mass="26241">MESISSNTALGKYLQERHIKFVFNTPQASHAGGVWERQIRSVKAVLNALLGGKYKNRLSTTGLRVAFYEAMSTVNSRPIIVSALDDHGISVLTPNHLITSKTAETSAPPGNFDDTEIYGKKMWRKSQQLASDFWNAWRHEYLGQITKRQRWELPQKDVNKDDIVMIVDENLPRNQWTIGIITEVKLGSDDRVRNVKVKLANAGIDNKGKQIFNSATIDRPIQKVVLLQKAEK</sequence>
<dbReference type="AlphaFoldDB" id="A0A7J7JVU0"/>
<dbReference type="InterPro" id="IPR036397">
    <property type="entry name" value="RNaseH_sf"/>
</dbReference>
<dbReference type="Pfam" id="PF18701">
    <property type="entry name" value="DUF5641"/>
    <property type="match status" value="1"/>
</dbReference>
<dbReference type="EMBL" id="VXIV02001700">
    <property type="protein sequence ID" value="KAF6030502.1"/>
    <property type="molecule type" value="Genomic_DNA"/>
</dbReference>
<name>A0A7J7JVU0_BUGNE</name>
<reference evidence="2" key="1">
    <citation type="submission" date="2020-06" db="EMBL/GenBank/DDBJ databases">
        <title>Draft genome of Bugula neritina, a colonial animal packing powerful symbionts and potential medicines.</title>
        <authorList>
            <person name="Rayko M."/>
        </authorList>
    </citation>
    <scope>NUCLEOTIDE SEQUENCE [LARGE SCALE GENOMIC DNA]</scope>
    <source>
        <strain evidence="2">Kwan_BN1</strain>
    </source>
</reference>
<dbReference type="InterPro" id="IPR040676">
    <property type="entry name" value="DUF5641"/>
</dbReference>
<protein>
    <recommendedName>
        <fullName evidence="1">Integrase catalytic domain-containing protein</fullName>
    </recommendedName>
</protein>
<dbReference type="Gene3D" id="3.30.420.10">
    <property type="entry name" value="Ribonuclease H-like superfamily/Ribonuclease H"/>
    <property type="match status" value="1"/>
</dbReference>
<dbReference type="PANTHER" id="PTHR47331:SF5">
    <property type="entry name" value="RIBONUCLEASE H"/>
    <property type="match status" value="1"/>
</dbReference>
<dbReference type="PROSITE" id="PS50994">
    <property type="entry name" value="INTEGRASE"/>
    <property type="match status" value="1"/>
</dbReference>
<dbReference type="GO" id="GO:0015074">
    <property type="term" value="P:DNA integration"/>
    <property type="evidence" value="ECO:0007669"/>
    <property type="project" value="InterPro"/>
</dbReference>
<keyword evidence="3" id="KW-1185">Reference proteome</keyword>